<name>A0A5M4AUE0_9BACT</name>
<dbReference type="Pfam" id="PF20434">
    <property type="entry name" value="BD-FAE"/>
    <property type="match status" value="1"/>
</dbReference>
<dbReference type="GO" id="GO:0045493">
    <property type="term" value="P:xylan catabolic process"/>
    <property type="evidence" value="ECO:0007669"/>
    <property type="project" value="UniProtKB-KW"/>
</dbReference>
<dbReference type="InterPro" id="IPR049492">
    <property type="entry name" value="BD-FAE-like_dom"/>
</dbReference>
<keyword evidence="3" id="KW-0119">Carbohydrate metabolism</keyword>
<gene>
    <name evidence="3" type="ORF">PbJCM13498_00140</name>
</gene>
<dbReference type="PANTHER" id="PTHR48081:SF6">
    <property type="entry name" value="PEPTIDASE S9 PROLYL OLIGOPEPTIDASE CATALYTIC DOMAIN-CONTAINING PROTEIN"/>
    <property type="match status" value="1"/>
</dbReference>
<proteinExistence type="predicted"/>
<evidence type="ECO:0000313" key="4">
    <source>
        <dbReference type="Proteomes" id="UP000391834"/>
    </source>
</evidence>
<evidence type="ECO:0000259" key="2">
    <source>
        <dbReference type="Pfam" id="PF20434"/>
    </source>
</evidence>
<keyword evidence="3" id="KW-0624">Polysaccharide degradation</keyword>
<reference evidence="3 4" key="1">
    <citation type="submission" date="2019-10" db="EMBL/GenBank/DDBJ databases">
        <title>Prolixibacter strains distinguished by the presence of nitrate reductase genes were adept at nitrate-dependent anaerobic corrosion of metallic iron and carbon steel.</title>
        <authorList>
            <person name="Iino T."/>
            <person name="Shono N."/>
            <person name="Ito K."/>
            <person name="Nakamura R."/>
            <person name="Sueoka K."/>
            <person name="Harayama S."/>
            <person name="Ohkuma M."/>
        </authorList>
    </citation>
    <scope>NUCLEOTIDE SEQUENCE [LARGE SCALE GENOMIC DNA]</scope>
    <source>
        <strain evidence="3 4">JCM 13498</strain>
    </source>
</reference>
<dbReference type="EMBL" id="BLAX01000001">
    <property type="protein sequence ID" value="GET31151.1"/>
    <property type="molecule type" value="Genomic_DNA"/>
</dbReference>
<dbReference type="GO" id="GO:0016798">
    <property type="term" value="F:hydrolase activity, acting on glycosyl bonds"/>
    <property type="evidence" value="ECO:0007669"/>
    <property type="project" value="UniProtKB-KW"/>
</dbReference>
<dbReference type="PANTHER" id="PTHR48081">
    <property type="entry name" value="AB HYDROLASE SUPERFAMILY PROTEIN C4A8.06C"/>
    <property type="match status" value="1"/>
</dbReference>
<dbReference type="InterPro" id="IPR050300">
    <property type="entry name" value="GDXG_lipolytic_enzyme"/>
</dbReference>
<protein>
    <submittedName>
        <fullName evidence="3">Beta-xylanase</fullName>
    </submittedName>
</protein>
<dbReference type="Proteomes" id="UP000391834">
    <property type="component" value="Unassembled WGS sequence"/>
</dbReference>
<dbReference type="OrthoDB" id="9796689at2"/>
<dbReference type="InterPro" id="IPR029058">
    <property type="entry name" value="AB_hydrolase_fold"/>
</dbReference>
<keyword evidence="3" id="KW-0858">Xylan degradation</keyword>
<evidence type="ECO:0000256" key="1">
    <source>
        <dbReference type="ARBA" id="ARBA00022801"/>
    </source>
</evidence>
<keyword evidence="4" id="KW-1185">Reference proteome</keyword>
<keyword evidence="3" id="KW-0326">Glycosidase</keyword>
<organism evidence="3 4">
    <name type="scientific">Prolixibacter bellariivorans</name>
    <dbReference type="NCBI Taxonomy" id="314319"/>
    <lineage>
        <taxon>Bacteria</taxon>
        <taxon>Pseudomonadati</taxon>
        <taxon>Bacteroidota</taxon>
        <taxon>Bacteroidia</taxon>
        <taxon>Marinilabiliales</taxon>
        <taxon>Prolixibacteraceae</taxon>
        <taxon>Prolixibacter</taxon>
    </lineage>
</organism>
<sequence length="314" mass="34653">MSMLDLKKLVVALIYVIATIGSLSAQIQVIDIWNGKVPGAIQSDEFKQHVDTTKGWIDKHDITTPDLYFYPAPKEKANGTAVVICPGGGYAGLAIRHEGLLVAQWFNSFGVTAFVLTYRQPDDAIMKNKSIAPMQDGQRAMRIVRRHAKEWGINPDKIGIMGFSAGGHVASTISTHYNEKVYDPEDSTSARPDFSLLIYPVISMDSTITHWGSRVNLLGNNPTPEQVKHFSNELQVNAQTPPAFLVQSMDDNVVPVRNSIDYALALKNYKIPCELHVYQSGGHGYGMAPGGSTQSTWPEACRKWMEASGFLNRK</sequence>
<evidence type="ECO:0000313" key="3">
    <source>
        <dbReference type="EMBL" id="GET31151.1"/>
    </source>
</evidence>
<comment type="caution">
    <text evidence="3">The sequence shown here is derived from an EMBL/GenBank/DDBJ whole genome shotgun (WGS) entry which is preliminary data.</text>
</comment>
<feature type="domain" description="BD-FAE-like" evidence="2">
    <location>
        <begin position="70"/>
        <end position="262"/>
    </location>
</feature>
<dbReference type="AlphaFoldDB" id="A0A5M4AUE0"/>
<keyword evidence="1 3" id="KW-0378">Hydrolase</keyword>
<dbReference type="SUPFAM" id="SSF53474">
    <property type="entry name" value="alpha/beta-Hydrolases"/>
    <property type="match status" value="1"/>
</dbReference>
<accession>A0A5M4AUE0</accession>
<dbReference type="Gene3D" id="3.40.50.1820">
    <property type="entry name" value="alpha/beta hydrolase"/>
    <property type="match status" value="1"/>
</dbReference>